<protein>
    <submittedName>
        <fullName evidence="2">Dihydroxyacetone kinase subunit DhaK</fullName>
    </submittedName>
</protein>
<dbReference type="Proteomes" id="UP000774130">
    <property type="component" value="Unassembled WGS sequence"/>
</dbReference>
<organism evidence="2 3">
    <name type="scientific">Enterococcus alishanensis</name>
    <dbReference type="NCBI Taxonomy" id="1303817"/>
    <lineage>
        <taxon>Bacteria</taxon>
        <taxon>Bacillati</taxon>
        <taxon>Bacillota</taxon>
        <taxon>Bacilli</taxon>
        <taxon>Lactobacillales</taxon>
        <taxon>Enterococcaceae</taxon>
        <taxon>Enterococcus</taxon>
    </lineage>
</organism>
<feature type="domain" description="DhaK" evidence="1">
    <location>
        <begin position="7"/>
        <end position="328"/>
    </location>
</feature>
<dbReference type="Pfam" id="PF02733">
    <property type="entry name" value="Dak1"/>
    <property type="match status" value="1"/>
</dbReference>
<sequence length="334" mass="36432">MKKIMNHPENLVAEMIEGIVLSFPSAYERINDQNALRYINRNEKKVSIVVGGGSGHEPMFFGFLGKGLADAVAIGNMFTAPNPLLVVETAKAVDNGAGILFLYGNHSGDLLNFGMATDLLRLDGVEVENIVVSDDIGSSDNMNKQERRGVAGIVFVIKILGAAAERGYSFLECLRIGKKVNQRLYSLGVGINPGINPLTGKPNFEIAEDKLEFGIGVHGEPGKNLIDLMSAEELSRLIVQNLGKNEAFKENAKIGILINGLGSFTLMEELLISRTILQETQKMGLSIVDVVIGNYFTTNDMNGFSVSILEMDDELIDLYHDDYSMPFQQIGGKK</sequence>
<dbReference type="PROSITE" id="PS51481">
    <property type="entry name" value="DHAK"/>
    <property type="match status" value="1"/>
</dbReference>
<dbReference type="GO" id="GO:0016301">
    <property type="term" value="F:kinase activity"/>
    <property type="evidence" value="ECO:0007669"/>
    <property type="project" value="UniProtKB-KW"/>
</dbReference>
<comment type="caution">
    <text evidence="2">The sequence shown here is derived from an EMBL/GenBank/DDBJ whole genome shotgun (WGS) entry which is preliminary data.</text>
</comment>
<dbReference type="InterPro" id="IPR050861">
    <property type="entry name" value="Dihydroxyacetone_Kinase"/>
</dbReference>
<evidence type="ECO:0000259" key="1">
    <source>
        <dbReference type="PROSITE" id="PS51481"/>
    </source>
</evidence>
<dbReference type="InterPro" id="IPR004006">
    <property type="entry name" value="DhaK_dom"/>
</dbReference>
<gene>
    <name evidence="2" type="ORF">KUA55_11530</name>
</gene>
<proteinExistence type="predicted"/>
<dbReference type="PANTHER" id="PTHR28629:SF4">
    <property type="entry name" value="TRIOKINASE_FMN CYCLASE"/>
    <property type="match status" value="1"/>
</dbReference>
<name>A0ABS6TEI5_9ENTE</name>
<dbReference type="PANTHER" id="PTHR28629">
    <property type="entry name" value="TRIOKINASE/FMN CYCLASE"/>
    <property type="match status" value="1"/>
</dbReference>
<keyword evidence="3" id="KW-1185">Reference proteome</keyword>
<keyword evidence="2" id="KW-0808">Transferase</keyword>
<evidence type="ECO:0000313" key="2">
    <source>
        <dbReference type="EMBL" id="MBV7391311.1"/>
    </source>
</evidence>
<evidence type="ECO:0000313" key="3">
    <source>
        <dbReference type="Proteomes" id="UP000774130"/>
    </source>
</evidence>
<dbReference type="EMBL" id="JAHUZB010000004">
    <property type="protein sequence ID" value="MBV7391311.1"/>
    <property type="molecule type" value="Genomic_DNA"/>
</dbReference>
<dbReference type="RefSeq" id="WP_218326459.1">
    <property type="nucleotide sequence ID" value="NZ_JAHUZB010000004.1"/>
</dbReference>
<keyword evidence="2" id="KW-0418">Kinase</keyword>
<reference evidence="2 3" key="1">
    <citation type="submission" date="2021-06" db="EMBL/GenBank/DDBJ databases">
        <title>Enterococcus alishanensis sp. nov., a novel lactic acid bacterium isolated from fresh coffee beans.</title>
        <authorList>
            <person name="Chen Y.-S."/>
        </authorList>
    </citation>
    <scope>NUCLEOTIDE SEQUENCE [LARGE SCALE GENOMIC DNA]</scope>
    <source>
        <strain evidence="2 3">ALS3</strain>
    </source>
</reference>
<accession>A0ABS6TEI5</accession>